<dbReference type="GO" id="GO:0016791">
    <property type="term" value="F:phosphatase activity"/>
    <property type="evidence" value="ECO:0007669"/>
    <property type="project" value="TreeGrafter"/>
</dbReference>
<dbReference type="Gene3D" id="3.40.50.1240">
    <property type="entry name" value="Phosphoglycerate mutase-like"/>
    <property type="match status" value="1"/>
</dbReference>
<sequence>MQRVYVVTHPESTHHVEGLVGGWYDSTLTARGIAQAEKIGAFLRDAIPGDTTPLLISSDLQRTAQTAASIGEALGVEPVLDADLREKSYGVAGGRPQAWLDERFIFPPARGERLDHDEGIEGGETKRQAIERAYAAVARWEAHAADTRIIVTHGGTANWVIAAWMGIPVEACAHAAFRLPSGSVTILEEDDVFHNRTLVSLGKSEF</sequence>
<dbReference type="Pfam" id="PF00300">
    <property type="entry name" value="His_Phos_1"/>
    <property type="match status" value="1"/>
</dbReference>
<organism evidence="3 4">
    <name type="scientific">Microbacterium keratanolyticum</name>
    <dbReference type="NCBI Taxonomy" id="67574"/>
    <lineage>
        <taxon>Bacteria</taxon>
        <taxon>Bacillati</taxon>
        <taxon>Actinomycetota</taxon>
        <taxon>Actinomycetes</taxon>
        <taxon>Micrococcales</taxon>
        <taxon>Microbacteriaceae</taxon>
        <taxon>Microbacterium</taxon>
    </lineage>
</organism>
<dbReference type="PANTHER" id="PTHR48100:SF1">
    <property type="entry name" value="HISTIDINE PHOSPHATASE FAMILY PROTEIN-RELATED"/>
    <property type="match status" value="1"/>
</dbReference>
<dbReference type="EMBL" id="BSET01000001">
    <property type="protein sequence ID" value="GLK00427.1"/>
    <property type="molecule type" value="Genomic_DNA"/>
</dbReference>
<dbReference type="Proteomes" id="UP001142325">
    <property type="component" value="Unassembled WGS sequence"/>
</dbReference>
<feature type="active site" description="Proton donor/acceptor" evidence="1">
    <location>
        <position position="86"/>
    </location>
</feature>
<gene>
    <name evidence="3" type="ORF">GCM10017596_01420</name>
</gene>
<proteinExistence type="predicted"/>
<feature type="active site" description="Tele-phosphohistidine intermediate" evidence="1">
    <location>
        <position position="9"/>
    </location>
</feature>
<evidence type="ECO:0000256" key="1">
    <source>
        <dbReference type="PIRSR" id="PIRSR613078-1"/>
    </source>
</evidence>
<evidence type="ECO:0000256" key="2">
    <source>
        <dbReference type="PIRSR" id="PIRSR613078-2"/>
    </source>
</evidence>
<accession>A0A9W6M7H9</accession>
<dbReference type="AlphaFoldDB" id="A0A9W6M7H9"/>
<evidence type="ECO:0000313" key="4">
    <source>
        <dbReference type="Proteomes" id="UP001142325"/>
    </source>
</evidence>
<dbReference type="InterPro" id="IPR013078">
    <property type="entry name" value="His_Pase_superF_clade-1"/>
</dbReference>
<protein>
    <submittedName>
        <fullName evidence="3">Phosphoglycerate mutase</fullName>
    </submittedName>
</protein>
<dbReference type="CDD" id="cd07067">
    <property type="entry name" value="HP_PGM_like"/>
    <property type="match status" value="1"/>
</dbReference>
<dbReference type="InterPro" id="IPR029033">
    <property type="entry name" value="His_PPase_superfam"/>
</dbReference>
<comment type="caution">
    <text evidence="3">The sequence shown here is derived from an EMBL/GenBank/DDBJ whole genome shotgun (WGS) entry which is preliminary data.</text>
</comment>
<evidence type="ECO:0000313" key="3">
    <source>
        <dbReference type="EMBL" id="GLK00427.1"/>
    </source>
</evidence>
<reference evidence="3" key="1">
    <citation type="journal article" date="2014" name="Int. J. Syst. Evol. Microbiol.">
        <title>Complete genome sequence of Corynebacterium casei LMG S-19264T (=DSM 44701T), isolated from a smear-ripened cheese.</title>
        <authorList>
            <consortium name="US DOE Joint Genome Institute (JGI-PGF)"/>
            <person name="Walter F."/>
            <person name="Albersmeier A."/>
            <person name="Kalinowski J."/>
            <person name="Ruckert C."/>
        </authorList>
    </citation>
    <scope>NUCLEOTIDE SEQUENCE</scope>
    <source>
        <strain evidence="3">VKM Ac-1958</strain>
    </source>
</reference>
<feature type="binding site" evidence="2">
    <location>
        <begin position="86"/>
        <end position="89"/>
    </location>
    <ligand>
        <name>substrate</name>
    </ligand>
</feature>
<dbReference type="PANTHER" id="PTHR48100">
    <property type="entry name" value="BROAD-SPECIFICITY PHOSPHATASE YOR283W-RELATED"/>
    <property type="match status" value="1"/>
</dbReference>
<dbReference type="SMART" id="SM00855">
    <property type="entry name" value="PGAM"/>
    <property type="match status" value="1"/>
</dbReference>
<dbReference type="InterPro" id="IPR050275">
    <property type="entry name" value="PGM_Phosphatase"/>
</dbReference>
<keyword evidence="4" id="KW-1185">Reference proteome</keyword>
<dbReference type="SUPFAM" id="SSF53254">
    <property type="entry name" value="Phosphoglycerate mutase-like"/>
    <property type="match status" value="1"/>
</dbReference>
<reference evidence="3" key="2">
    <citation type="submission" date="2023-01" db="EMBL/GenBank/DDBJ databases">
        <authorList>
            <person name="Sun Q."/>
            <person name="Evtushenko L."/>
        </authorList>
    </citation>
    <scope>NUCLEOTIDE SEQUENCE</scope>
    <source>
        <strain evidence="3">VKM Ac-1958</strain>
    </source>
</reference>
<name>A0A9W6M7H9_9MICO</name>
<dbReference type="GO" id="GO:0005737">
    <property type="term" value="C:cytoplasm"/>
    <property type="evidence" value="ECO:0007669"/>
    <property type="project" value="TreeGrafter"/>
</dbReference>
<feature type="binding site" evidence="2">
    <location>
        <position position="62"/>
    </location>
    <ligand>
        <name>substrate</name>
    </ligand>
</feature>